<dbReference type="AlphaFoldDB" id="A0A3M2LL26"/>
<feature type="transmembrane region" description="Helical" evidence="1">
    <location>
        <begin position="398"/>
        <end position="415"/>
    </location>
</feature>
<comment type="caution">
    <text evidence="2">The sequence shown here is derived from an EMBL/GenBank/DDBJ whole genome shotgun (WGS) entry which is preliminary data.</text>
</comment>
<feature type="transmembrane region" description="Helical" evidence="1">
    <location>
        <begin position="311"/>
        <end position="331"/>
    </location>
</feature>
<keyword evidence="1" id="KW-1133">Transmembrane helix</keyword>
<evidence type="ECO:0008006" key="4">
    <source>
        <dbReference type="Google" id="ProtNLM"/>
    </source>
</evidence>
<feature type="transmembrane region" description="Helical" evidence="1">
    <location>
        <begin position="427"/>
        <end position="443"/>
    </location>
</feature>
<keyword evidence="1" id="KW-0472">Membrane</keyword>
<protein>
    <recommendedName>
        <fullName evidence="4">Glycosyltransferase RgtA/B/C/D-like domain-containing protein</fullName>
    </recommendedName>
</protein>
<feature type="transmembrane region" description="Helical" evidence="1">
    <location>
        <begin position="93"/>
        <end position="112"/>
    </location>
</feature>
<feature type="transmembrane region" description="Helical" evidence="1">
    <location>
        <begin position="277"/>
        <end position="302"/>
    </location>
</feature>
<organism evidence="2 3">
    <name type="scientific">Streptomyces triticirhizae</name>
    <dbReference type="NCBI Taxonomy" id="2483353"/>
    <lineage>
        <taxon>Bacteria</taxon>
        <taxon>Bacillati</taxon>
        <taxon>Actinomycetota</taxon>
        <taxon>Actinomycetes</taxon>
        <taxon>Kitasatosporales</taxon>
        <taxon>Streptomycetaceae</taxon>
        <taxon>Streptomyces</taxon>
    </lineage>
</organism>
<feature type="transmembrane region" description="Helical" evidence="1">
    <location>
        <begin position="224"/>
        <end position="257"/>
    </location>
</feature>
<evidence type="ECO:0000313" key="2">
    <source>
        <dbReference type="EMBL" id="RMI38147.1"/>
    </source>
</evidence>
<evidence type="ECO:0000313" key="3">
    <source>
        <dbReference type="Proteomes" id="UP000278673"/>
    </source>
</evidence>
<feature type="transmembrane region" description="Helical" evidence="1">
    <location>
        <begin position="351"/>
        <end position="377"/>
    </location>
</feature>
<name>A0A3M2LL26_9ACTN</name>
<keyword evidence="3" id="KW-1185">Reference proteome</keyword>
<accession>A0A3M2LL26</accession>
<feature type="transmembrane region" description="Helical" evidence="1">
    <location>
        <begin position="63"/>
        <end position="81"/>
    </location>
</feature>
<dbReference type="Proteomes" id="UP000278673">
    <property type="component" value="Unassembled WGS sequence"/>
</dbReference>
<sequence length="470" mass="50425">MGAGPPPAPAEAEPPDAGWRGELVAAAVAAVLFAASAVIGTALNDGDRLRLQSPPLLASWSPHLGPGTVPALLAAGIGVLYGPTLARRLPWRALLVASWAAATGWLLVLAWIDGWHRGVVNNLETKHEYLRSVDEINAMPGWGHFLDGFVARIPIDAVDNWPAHVAGHPPGATLTFALLDRIGLHGGIWASMFCVLWAASVPAAVLVTVRVLAGERLARRAAPFLVWAPAAVWLGVSADAYFAAVGAWAVALLALAARGRSRAPGWRWRGAALGSGLLFGLLCYLSYGLTLMALVGVAVLLLTREWRPVPYVLWGVAVWVVAFTAGGFWWYEGYQVLVERYFAGAGGQRPYGYFVWANVAAQVLTVGLATAAALWQWGPRLVGSLRGLAPGRRAPEGYRALVVLVASAVCALLVADLSGMSKAETERIWLPFVVWLLPVTALLPRRRARWWLAAQVVMALLVNHLYRTTW</sequence>
<gene>
    <name evidence="2" type="ORF">EBN88_17530</name>
</gene>
<keyword evidence="1" id="KW-0812">Transmembrane</keyword>
<dbReference type="EMBL" id="RFFJ01000097">
    <property type="protein sequence ID" value="RMI38147.1"/>
    <property type="molecule type" value="Genomic_DNA"/>
</dbReference>
<feature type="transmembrane region" description="Helical" evidence="1">
    <location>
        <begin position="188"/>
        <end position="212"/>
    </location>
</feature>
<proteinExistence type="predicted"/>
<reference evidence="2 3" key="1">
    <citation type="submission" date="2018-10" db="EMBL/GenBank/DDBJ databases">
        <title>Isolation, diversity and antifungal activity of actinobacteria from wheat.</title>
        <authorList>
            <person name="Han C."/>
        </authorList>
    </citation>
    <scope>NUCLEOTIDE SEQUENCE [LARGE SCALE GENOMIC DNA]</scope>
    <source>
        <strain evidence="2 3">NEAU-YY642</strain>
    </source>
</reference>
<feature type="transmembrane region" description="Helical" evidence="1">
    <location>
        <begin position="23"/>
        <end position="43"/>
    </location>
</feature>
<evidence type="ECO:0000256" key="1">
    <source>
        <dbReference type="SAM" id="Phobius"/>
    </source>
</evidence>